<evidence type="ECO:0000313" key="2">
    <source>
        <dbReference type="Proteomes" id="UP000245412"/>
    </source>
</evidence>
<dbReference type="Proteomes" id="UP000245412">
    <property type="component" value="Unassembled WGS sequence"/>
</dbReference>
<proteinExistence type="predicted"/>
<evidence type="ECO:0000313" key="1">
    <source>
        <dbReference type="EMBL" id="PWJ72082.1"/>
    </source>
</evidence>
<organism evidence="1 2">
    <name type="scientific">Murimonas intestini</name>
    <dbReference type="NCBI Taxonomy" id="1337051"/>
    <lineage>
        <taxon>Bacteria</taxon>
        <taxon>Bacillati</taxon>
        <taxon>Bacillota</taxon>
        <taxon>Clostridia</taxon>
        <taxon>Lachnospirales</taxon>
        <taxon>Lachnospiraceae</taxon>
        <taxon>Murimonas</taxon>
    </lineage>
</organism>
<comment type="caution">
    <text evidence="1">The sequence shown here is derived from an EMBL/GenBank/DDBJ whole genome shotgun (WGS) entry which is preliminary data.</text>
</comment>
<dbReference type="EMBL" id="QGGY01000023">
    <property type="protein sequence ID" value="PWJ72082.1"/>
    <property type="molecule type" value="Genomic_DNA"/>
</dbReference>
<feature type="non-terminal residue" evidence="1">
    <location>
        <position position="1"/>
    </location>
</feature>
<dbReference type="AlphaFoldDB" id="A0AB73SXL0"/>
<protein>
    <submittedName>
        <fullName evidence="1">Uncharacterized protein</fullName>
    </submittedName>
</protein>
<gene>
    <name evidence="1" type="ORF">C7383_12328</name>
</gene>
<name>A0AB73SXL0_9FIRM</name>
<accession>A0AB73SXL0</accession>
<keyword evidence="2" id="KW-1185">Reference proteome</keyword>
<reference evidence="1 2" key="1">
    <citation type="submission" date="2018-05" db="EMBL/GenBank/DDBJ databases">
        <authorList>
            <person name="Goeker M."/>
            <person name="Huntemann M."/>
            <person name="Clum A."/>
            <person name="Pillay M."/>
            <person name="Palaniappan K."/>
            <person name="Varghese N."/>
            <person name="Mikhailova N."/>
            <person name="Stamatis D."/>
            <person name="Reddy T."/>
            <person name="Daum C."/>
            <person name="Shapiro N."/>
            <person name="Ivanova N."/>
            <person name="Kyrpides N."/>
            <person name="Woyke T."/>
        </authorList>
    </citation>
    <scope>NUCLEOTIDE SEQUENCE [LARGE SCALE GENOMIC DNA]</scope>
    <source>
        <strain evidence="1 2">DSM 26524</strain>
    </source>
</reference>
<sequence length="48" mass="5427">PTAPLPDGAKFVGTKLAVINRLGLGRKTTMYMEEFIYNLFHEIAIFEI</sequence>